<feature type="domain" description="Type I restriction modification DNA specificity" evidence="9">
    <location>
        <begin position="495"/>
        <end position="646"/>
    </location>
</feature>
<dbReference type="EMBL" id="FRAH01000009">
    <property type="protein sequence ID" value="SHJ91296.1"/>
    <property type="molecule type" value="Genomic_DNA"/>
</dbReference>
<sequence>MLEEATDIEKTTEQILKDAADLHEYLRTYGTLKDQDKPLVVAGILLALDEIEFGGFSINSLTGDQTPGMRDGDKLMNAIKGRLTRSNVGPDAKKDKLLAEFAILQTSFRLNEMNETLGKTPLKYYTEFLYEHVFRSIKYQKTSEDFIGRFYGEFMSYSGGDGQTLGIILTSRHICDLMCELVDVQPDDIVIDTTCGTAGFLIAAMHRMLMLADTDAQKKNIKKKQLHGFELQSNMFAVAAANMILRRDGNSNLECCDFLKKNPAQVQLKGATVGLMNPPYSQGTKADPEQYELSFIEHLLDSLTVGARAAVIVPQSSMTGKTKDEQNFKASIMKKHTLEGVITCNTDTFYGVGVNPVIAIFTAHEPHDENKVCKFIDFRDDGYEVRAHIGLVEGDSAKDKKQHLLDVWFGRAEAPSRFCVESTVKPDDEWIHSFYYFNDEIPTDIEFEKTIGDYLTFEFSMIMQNREYLFEREHIRRDITNSGDICISRSLNESEWSPFYVSKVFSEIERGKRLKKADHIQGDTPYVSSTAMNNGVDGFIEATPGTRVFGDCISLANSGSVGSAFYEPFSFVASDHITHLKQEKFNEWIYLFLATVIKKQGVNFNFNREINDARIGKMQIMLPITGDGDPDYIYMEHYSKTMMLNKYKQYFAYIDRQGGQPAE</sequence>
<keyword evidence="12" id="KW-1185">Reference proteome</keyword>
<keyword evidence="3 11" id="KW-0489">Methyltransferase</keyword>
<dbReference type="SUPFAM" id="SSF53335">
    <property type="entry name" value="S-adenosyl-L-methionine-dependent methyltransferases"/>
    <property type="match status" value="1"/>
</dbReference>
<evidence type="ECO:0000256" key="5">
    <source>
        <dbReference type="ARBA" id="ARBA00022691"/>
    </source>
</evidence>
<accession>A0A1M6N6U5</accession>
<dbReference type="Gene3D" id="3.90.220.20">
    <property type="entry name" value="DNA methylase specificity domains"/>
    <property type="match status" value="1"/>
</dbReference>
<name>A0A1M6N6U5_9FIRM</name>
<protein>
    <recommendedName>
        <fullName evidence="2">site-specific DNA-methyltransferase (adenine-specific)</fullName>
        <ecNumber evidence="2">2.1.1.72</ecNumber>
    </recommendedName>
</protein>
<keyword evidence="6" id="KW-0680">Restriction system</keyword>
<evidence type="ECO:0000256" key="1">
    <source>
        <dbReference type="ARBA" id="ARBA00010923"/>
    </source>
</evidence>
<dbReference type="InterPro" id="IPR000055">
    <property type="entry name" value="Restrct_endonuc_typeI_TRD"/>
</dbReference>
<dbReference type="GO" id="GO:0009307">
    <property type="term" value="P:DNA restriction-modification system"/>
    <property type="evidence" value="ECO:0007669"/>
    <property type="project" value="UniProtKB-KW"/>
</dbReference>
<dbReference type="PANTHER" id="PTHR42933">
    <property type="entry name" value="SLR6095 PROTEIN"/>
    <property type="match status" value="1"/>
</dbReference>
<dbReference type="GO" id="GO:0003677">
    <property type="term" value="F:DNA binding"/>
    <property type="evidence" value="ECO:0007669"/>
    <property type="project" value="UniProtKB-KW"/>
</dbReference>
<dbReference type="SUPFAM" id="SSF116734">
    <property type="entry name" value="DNA methylase specificity domain"/>
    <property type="match status" value="1"/>
</dbReference>
<dbReference type="Gene3D" id="3.40.50.150">
    <property type="entry name" value="Vaccinia Virus protein VP39"/>
    <property type="match status" value="1"/>
</dbReference>
<comment type="similarity">
    <text evidence="1">Belongs to the type-I restriction system S methylase family.</text>
</comment>
<keyword evidence="7" id="KW-0238">DNA-binding</keyword>
<dbReference type="GO" id="GO:0009007">
    <property type="term" value="F:site-specific DNA-methyltransferase (adenine-specific) activity"/>
    <property type="evidence" value="ECO:0007669"/>
    <property type="project" value="UniProtKB-EC"/>
</dbReference>
<evidence type="ECO:0000313" key="12">
    <source>
        <dbReference type="Proteomes" id="UP000183975"/>
    </source>
</evidence>
<evidence type="ECO:0000256" key="7">
    <source>
        <dbReference type="ARBA" id="ARBA00023125"/>
    </source>
</evidence>
<dbReference type="Pfam" id="PF01420">
    <property type="entry name" value="Methylase_S"/>
    <property type="match status" value="1"/>
</dbReference>
<dbReference type="InterPro" id="IPR051537">
    <property type="entry name" value="DNA_Adenine_Mtase"/>
</dbReference>
<evidence type="ECO:0000256" key="2">
    <source>
        <dbReference type="ARBA" id="ARBA00011900"/>
    </source>
</evidence>
<evidence type="ECO:0000259" key="10">
    <source>
        <dbReference type="Pfam" id="PF02384"/>
    </source>
</evidence>
<dbReference type="InterPro" id="IPR029063">
    <property type="entry name" value="SAM-dependent_MTases_sf"/>
</dbReference>
<feature type="domain" description="DNA methylase adenine-specific" evidence="10">
    <location>
        <begin position="143"/>
        <end position="391"/>
    </location>
</feature>
<dbReference type="InterPro" id="IPR044946">
    <property type="entry name" value="Restrct_endonuc_typeI_TRD_sf"/>
</dbReference>
<gene>
    <name evidence="11" type="ORF">SAMN02745138_00782</name>
</gene>
<evidence type="ECO:0000313" key="11">
    <source>
        <dbReference type="EMBL" id="SHJ91296.1"/>
    </source>
</evidence>
<evidence type="ECO:0000256" key="8">
    <source>
        <dbReference type="ARBA" id="ARBA00047942"/>
    </source>
</evidence>
<dbReference type="InterPro" id="IPR003356">
    <property type="entry name" value="DNA_methylase_A-5"/>
</dbReference>
<evidence type="ECO:0000259" key="9">
    <source>
        <dbReference type="Pfam" id="PF01420"/>
    </source>
</evidence>
<reference evidence="11 12" key="1">
    <citation type="submission" date="2016-11" db="EMBL/GenBank/DDBJ databases">
        <authorList>
            <person name="Jaros S."/>
            <person name="Januszkiewicz K."/>
            <person name="Wedrychowicz H."/>
        </authorList>
    </citation>
    <scope>NUCLEOTIDE SEQUENCE [LARGE SCALE GENOMIC DNA]</scope>
    <source>
        <strain evidence="11 12">DSM 14214</strain>
    </source>
</reference>
<organism evidence="11 12">
    <name type="scientific">Anaerotignum lactatifermentans DSM 14214</name>
    <dbReference type="NCBI Taxonomy" id="1121323"/>
    <lineage>
        <taxon>Bacteria</taxon>
        <taxon>Bacillati</taxon>
        <taxon>Bacillota</taxon>
        <taxon>Clostridia</taxon>
        <taxon>Lachnospirales</taxon>
        <taxon>Anaerotignaceae</taxon>
        <taxon>Anaerotignum</taxon>
    </lineage>
</organism>
<dbReference type="EC" id="2.1.1.72" evidence="2"/>
<dbReference type="Pfam" id="PF02384">
    <property type="entry name" value="N6_Mtase"/>
    <property type="match status" value="1"/>
</dbReference>
<evidence type="ECO:0000256" key="4">
    <source>
        <dbReference type="ARBA" id="ARBA00022679"/>
    </source>
</evidence>
<dbReference type="GO" id="GO:0008170">
    <property type="term" value="F:N-methyltransferase activity"/>
    <property type="evidence" value="ECO:0007669"/>
    <property type="project" value="InterPro"/>
</dbReference>
<keyword evidence="4 11" id="KW-0808">Transferase</keyword>
<proteinExistence type="inferred from homology"/>
<dbReference type="AlphaFoldDB" id="A0A1M6N6U5"/>
<dbReference type="PANTHER" id="PTHR42933:SF1">
    <property type="entry name" value="SITE-SPECIFIC DNA-METHYLTRANSFERASE (ADENINE-SPECIFIC)"/>
    <property type="match status" value="1"/>
</dbReference>
<comment type="catalytic activity">
    <reaction evidence="8">
        <text>a 2'-deoxyadenosine in DNA + S-adenosyl-L-methionine = an N(6)-methyl-2'-deoxyadenosine in DNA + S-adenosyl-L-homocysteine + H(+)</text>
        <dbReference type="Rhea" id="RHEA:15197"/>
        <dbReference type="Rhea" id="RHEA-COMP:12418"/>
        <dbReference type="Rhea" id="RHEA-COMP:12419"/>
        <dbReference type="ChEBI" id="CHEBI:15378"/>
        <dbReference type="ChEBI" id="CHEBI:57856"/>
        <dbReference type="ChEBI" id="CHEBI:59789"/>
        <dbReference type="ChEBI" id="CHEBI:90615"/>
        <dbReference type="ChEBI" id="CHEBI:90616"/>
        <dbReference type="EC" id="2.1.1.72"/>
    </reaction>
</comment>
<dbReference type="PRINTS" id="PR00507">
    <property type="entry name" value="N12N6MTFRASE"/>
</dbReference>
<dbReference type="GO" id="GO:0032259">
    <property type="term" value="P:methylation"/>
    <property type="evidence" value="ECO:0007669"/>
    <property type="project" value="UniProtKB-KW"/>
</dbReference>
<evidence type="ECO:0000256" key="3">
    <source>
        <dbReference type="ARBA" id="ARBA00022603"/>
    </source>
</evidence>
<dbReference type="Proteomes" id="UP000183975">
    <property type="component" value="Unassembled WGS sequence"/>
</dbReference>
<keyword evidence="5" id="KW-0949">S-adenosyl-L-methionine</keyword>
<evidence type="ECO:0000256" key="6">
    <source>
        <dbReference type="ARBA" id="ARBA00022747"/>
    </source>
</evidence>